<reference evidence="1 2" key="1">
    <citation type="submission" date="2014-07" db="EMBL/GenBank/DDBJ databases">
        <title>Genomic and transcriptomic analysis on Apis cerana provide comprehensive insights into honey bee biology.</title>
        <authorList>
            <person name="Diao Q."/>
            <person name="Sun L."/>
            <person name="Zheng H."/>
            <person name="Zheng H."/>
            <person name="Xu S."/>
            <person name="Wang S."/>
            <person name="Zeng Z."/>
            <person name="Hu F."/>
            <person name="Su S."/>
            <person name="Wu J."/>
        </authorList>
    </citation>
    <scope>NUCLEOTIDE SEQUENCE [LARGE SCALE GENOMIC DNA]</scope>
    <source>
        <tissue evidence="1">Pupae without intestine</tissue>
    </source>
</reference>
<sequence length="60" mass="6714">MHVIQVSVLAKLTLGYLRYSLTDLPPQLNSSPGSVFELDHVEIFLAIGRENLTPLLHAWV</sequence>
<name>A0A2A3E240_APICC</name>
<proteinExistence type="predicted"/>
<protein>
    <submittedName>
        <fullName evidence="1">Uncharacterized protein</fullName>
    </submittedName>
</protein>
<evidence type="ECO:0000313" key="1">
    <source>
        <dbReference type="EMBL" id="PBC25161.1"/>
    </source>
</evidence>
<evidence type="ECO:0000313" key="2">
    <source>
        <dbReference type="Proteomes" id="UP000242457"/>
    </source>
</evidence>
<dbReference type="AlphaFoldDB" id="A0A2A3E240"/>
<keyword evidence="2" id="KW-1185">Reference proteome</keyword>
<gene>
    <name evidence="1" type="ORF">APICC_07466</name>
</gene>
<dbReference type="Proteomes" id="UP000242457">
    <property type="component" value="Unassembled WGS sequence"/>
</dbReference>
<accession>A0A2A3E240</accession>
<organism evidence="1 2">
    <name type="scientific">Apis cerana cerana</name>
    <name type="common">Oriental honeybee</name>
    <dbReference type="NCBI Taxonomy" id="94128"/>
    <lineage>
        <taxon>Eukaryota</taxon>
        <taxon>Metazoa</taxon>
        <taxon>Ecdysozoa</taxon>
        <taxon>Arthropoda</taxon>
        <taxon>Hexapoda</taxon>
        <taxon>Insecta</taxon>
        <taxon>Pterygota</taxon>
        <taxon>Neoptera</taxon>
        <taxon>Endopterygota</taxon>
        <taxon>Hymenoptera</taxon>
        <taxon>Apocrita</taxon>
        <taxon>Aculeata</taxon>
        <taxon>Apoidea</taxon>
        <taxon>Anthophila</taxon>
        <taxon>Apidae</taxon>
        <taxon>Apis</taxon>
    </lineage>
</organism>
<dbReference type="EMBL" id="KZ288500">
    <property type="protein sequence ID" value="PBC25161.1"/>
    <property type="molecule type" value="Genomic_DNA"/>
</dbReference>
<dbReference type="OrthoDB" id="7615239at2759"/>